<name>A0A8I6R8F2_CIMLE</name>
<dbReference type="GO" id="GO:0000506">
    <property type="term" value="C:glycosylphosphatidylinositol-N-acetylglucosaminyltransferase (GPI-GnT) complex"/>
    <property type="evidence" value="ECO:0007669"/>
    <property type="project" value="TreeGrafter"/>
</dbReference>
<dbReference type="GO" id="GO:0006506">
    <property type="term" value="P:GPI anchor biosynthetic process"/>
    <property type="evidence" value="ECO:0007669"/>
    <property type="project" value="UniProtKB-UniPathway"/>
</dbReference>
<keyword evidence="5 8" id="KW-0812">Transmembrane</keyword>
<dbReference type="EnsemblMetazoa" id="XM_014384964.2">
    <property type="protein sequence ID" value="XP_014240450.1"/>
    <property type="gene ID" value="LOC106661501"/>
</dbReference>
<dbReference type="AlphaFoldDB" id="A0A8I6R8F2"/>
<feature type="transmembrane region" description="Helical" evidence="8">
    <location>
        <begin position="185"/>
        <end position="202"/>
    </location>
</feature>
<dbReference type="RefSeq" id="XP_014240450.1">
    <property type="nucleotide sequence ID" value="XM_014384964.2"/>
</dbReference>
<keyword evidence="7 8" id="KW-0472">Membrane</keyword>
<protein>
    <recommendedName>
        <fullName evidence="11">Phosphatidylinositol N-acetylglucosaminyltransferase subunit C</fullName>
    </recommendedName>
</protein>
<comment type="similarity">
    <text evidence="3">Belongs to the PIGC family.</text>
</comment>
<sequence>MITGRKPWRKNLWENQGYPDNYTDASFLEELKKNINVREVTFKEAFLGSSLITQQLCIIVFFSLNFYYMHNNLISSEVLFVCLCITATIGYIFYVIVDALANVPLFSCAMAWKAMMSSIQKLDKKRHLKAIVYFLLLGFVLSPVLKTLTESVSTDTIYAMTVFIMGIHMVFFDYGLRAVIVSSSLSLNAAVFASVCLASRLATPFDTFVLLTCSILHFLLCPLLLSKLSNYPLMILIIMATLSLYGLYQVDKVLTSIFFCSVIFINFICPYLFVRWHAYKDNIYGPWDEAVVEDLG</sequence>
<feature type="transmembrane region" description="Helical" evidence="8">
    <location>
        <begin position="45"/>
        <end position="66"/>
    </location>
</feature>
<keyword evidence="4" id="KW-0337">GPI-anchor biosynthesis</keyword>
<organism evidence="9 10">
    <name type="scientific">Cimex lectularius</name>
    <name type="common">Bed bug</name>
    <name type="synonym">Acanthia lectularia</name>
    <dbReference type="NCBI Taxonomy" id="79782"/>
    <lineage>
        <taxon>Eukaryota</taxon>
        <taxon>Metazoa</taxon>
        <taxon>Ecdysozoa</taxon>
        <taxon>Arthropoda</taxon>
        <taxon>Hexapoda</taxon>
        <taxon>Insecta</taxon>
        <taxon>Pterygota</taxon>
        <taxon>Neoptera</taxon>
        <taxon>Paraneoptera</taxon>
        <taxon>Hemiptera</taxon>
        <taxon>Heteroptera</taxon>
        <taxon>Panheteroptera</taxon>
        <taxon>Cimicomorpha</taxon>
        <taxon>Cimicidae</taxon>
        <taxon>Cimex</taxon>
    </lineage>
</organism>
<dbReference type="InterPro" id="IPR009450">
    <property type="entry name" value="Plno_GlcNAc_GPI2"/>
</dbReference>
<feature type="transmembrane region" description="Helical" evidence="8">
    <location>
        <begin position="157"/>
        <end position="176"/>
    </location>
</feature>
<evidence type="ECO:0000256" key="6">
    <source>
        <dbReference type="ARBA" id="ARBA00022989"/>
    </source>
</evidence>
<evidence type="ECO:0000256" key="8">
    <source>
        <dbReference type="SAM" id="Phobius"/>
    </source>
</evidence>
<feature type="transmembrane region" description="Helical" evidence="8">
    <location>
        <begin position="127"/>
        <end position="145"/>
    </location>
</feature>
<dbReference type="OrthoDB" id="196709at2759"/>
<evidence type="ECO:0008006" key="11">
    <source>
        <dbReference type="Google" id="ProtNLM"/>
    </source>
</evidence>
<evidence type="ECO:0000256" key="7">
    <source>
        <dbReference type="ARBA" id="ARBA00023136"/>
    </source>
</evidence>
<evidence type="ECO:0000256" key="4">
    <source>
        <dbReference type="ARBA" id="ARBA00022502"/>
    </source>
</evidence>
<dbReference type="Proteomes" id="UP000494040">
    <property type="component" value="Unassembled WGS sequence"/>
</dbReference>
<evidence type="ECO:0000256" key="1">
    <source>
        <dbReference type="ARBA" id="ARBA00004141"/>
    </source>
</evidence>
<dbReference type="PANTHER" id="PTHR12982">
    <property type="entry name" value="PHOSPHATIDYLINOSITOL GLYCAN, CLASS C"/>
    <property type="match status" value="1"/>
</dbReference>
<evidence type="ECO:0000313" key="9">
    <source>
        <dbReference type="EnsemblMetazoa" id="XP_014240450.1"/>
    </source>
</evidence>
<keyword evidence="10" id="KW-1185">Reference proteome</keyword>
<reference evidence="9" key="1">
    <citation type="submission" date="2022-01" db="UniProtKB">
        <authorList>
            <consortium name="EnsemblMetazoa"/>
        </authorList>
    </citation>
    <scope>IDENTIFICATION</scope>
</reference>
<evidence type="ECO:0000256" key="3">
    <source>
        <dbReference type="ARBA" id="ARBA00008321"/>
    </source>
</evidence>
<comment type="pathway">
    <text evidence="2">Glycolipid biosynthesis; glycosylphosphatidylinositol-anchor biosynthesis.</text>
</comment>
<evidence type="ECO:0000313" key="10">
    <source>
        <dbReference type="Proteomes" id="UP000494040"/>
    </source>
</evidence>
<dbReference type="CTD" id="38410"/>
<dbReference type="GeneID" id="106661501"/>
<dbReference type="PIRSF" id="PIRSF016104">
    <property type="entry name" value="GPI2"/>
    <property type="match status" value="1"/>
</dbReference>
<accession>A0A8I6R8F2</accession>
<evidence type="ECO:0000256" key="2">
    <source>
        <dbReference type="ARBA" id="ARBA00004687"/>
    </source>
</evidence>
<feature type="transmembrane region" description="Helical" evidence="8">
    <location>
        <begin position="232"/>
        <end position="248"/>
    </location>
</feature>
<dbReference type="UniPathway" id="UPA00196"/>
<feature type="transmembrane region" description="Helical" evidence="8">
    <location>
        <begin position="254"/>
        <end position="274"/>
    </location>
</feature>
<evidence type="ECO:0000256" key="5">
    <source>
        <dbReference type="ARBA" id="ARBA00022692"/>
    </source>
</evidence>
<dbReference type="PANTHER" id="PTHR12982:SF0">
    <property type="entry name" value="PHOSPHATIDYLINOSITOL N-ACETYLGLUCOSAMINYLTRANSFERASE SUBUNIT C"/>
    <property type="match status" value="1"/>
</dbReference>
<comment type="subcellular location">
    <subcellularLocation>
        <location evidence="1">Membrane</location>
        <topology evidence="1">Multi-pass membrane protein</topology>
    </subcellularLocation>
</comment>
<feature type="transmembrane region" description="Helical" evidence="8">
    <location>
        <begin position="78"/>
        <end position="106"/>
    </location>
</feature>
<keyword evidence="6 8" id="KW-1133">Transmembrane helix</keyword>
<proteinExistence type="inferred from homology"/>
<dbReference type="Pfam" id="PF06432">
    <property type="entry name" value="GPI2"/>
    <property type="match status" value="1"/>
</dbReference>